<keyword evidence="1" id="KW-0732">Signal</keyword>
<feature type="signal peptide" evidence="1">
    <location>
        <begin position="1"/>
        <end position="20"/>
    </location>
</feature>
<sequence length="408" mass="46395">MKNKKILVCALILAGFIAGCSGDNGRKAAGSSESVATTSSKITDTKNSSSVKKSLAIGKIVSIQKSDPNVAYKMSNKRVKFYHSLKDVGTKHGIISDYQEEKGEIFGIKQMITAGKGVYYHMIEFGTGGFEKNSDEPDDMGYVKASDVTRLAVIKSEWTYTKKKAYYIADPNSHRIWNRPVYTMSYTYITHVFDRLTTQQLYATKELITHKNKHYVFLETAKGRKLGWVFKARHTLIAGKYQDPGKQLLTVKKHEKLVTKVQSKKSTGNRVGVNDSLSLRQRAYLVMGKNKMVSRVLVISMDNRPTKIYFRNGHAVKIKTYTYRRKLWKSSTNKRKLRTKYVAEHADNYLSVDSIHSRFYSTSNKKLVRVNTVAFDGYGSVIIYRNGKVKFITGGLKETYNYPYANFK</sequence>
<dbReference type="EMBL" id="JBHTOD010000004">
    <property type="protein sequence ID" value="MFD1455411.1"/>
    <property type="molecule type" value="Genomic_DNA"/>
</dbReference>
<proteinExistence type="predicted"/>
<dbReference type="PROSITE" id="PS51257">
    <property type="entry name" value="PROKAR_LIPOPROTEIN"/>
    <property type="match status" value="1"/>
</dbReference>
<evidence type="ECO:0008006" key="4">
    <source>
        <dbReference type="Google" id="ProtNLM"/>
    </source>
</evidence>
<evidence type="ECO:0000313" key="3">
    <source>
        <dbReference type="Proteomes" id="UP001597189"/>
    </source>
</evidence>
<protein>
    <recommendedName>
        <fullName evidence="4">Lipoprotein</fullName>
    </recommendedName>
</protein>
<evidence type="ECO:0000256" key="1">
    <source>
        <dbReference type="SAM" id="SignalP"/>
    </source>
</evidence>
<dbReference type="Proteomes" id="UP001597189">
    <property type="component" value="Unassembled WGS sequence"/>
</dbReference>
<keyword evidence="3" id="KW-1185">Reference proteome</keyword>
<gene>
    <name evidence="2" type="ORF">ACFQ44_06890</name>
</gene>
<comment type="caution">
    <text evidence="2">The sequence shown here is derived from an EMBL/GenBank/DDBJ whole genome shotgun (WGS) entry which is preliminary data.</text>
</comment>
<name>A0ABW4D1G1_9LACO</name>
<feature type="chain" id="PRO_5047344406" description="Lipoprotein" evidence="1">
    <location>
        <begin position="21"/>
        <end position="408"/>
    </location>
</feature>
<evidence type="ECO:0000313" key="2">
    <source>
        <dbReference type="EMBL" id="MFD1455411.1"/>
    </source>
</evidence>
<dbReference type="RefSeq" id="WP_203644889.1">
    <property type="nucleotide sequence ID" value="NZ_BOLN01000004.1"/>
</dbReference>
<accession>A0ABW4D1G1</accession>
<organism evidence="2 3">
    <name type="scientific">Levilactobacillus lanxiensis</name>
    <dbReference type="NCBI Taxonomy" id="2799568"/>
    <lineage>
        <taxon>Bacteria</taxon>
        <taxon>Bacillati</taxon>
        <taxon>Bacillota</taxon>
        <taxon>Bacilli</taxon>
        <taxon>Lactobacillales</taxon>
        <taxon>Lactobacillaceae</taxon>
        <taxon>Levilactobacillus</taxon>
    </lineage>
</organism>
<reference evidence="3" key="1">
    <citation type="journal article" date="2019" name="Int. J. Syst. Evol. Microbiol.">
        <title>The Global Catalogue of Microorganisms (GCM) 10K type strain sequencing project: providing services to taxonomists for standard genome sequencing and annotation.</title>
        <authorList>
            <consortium name="The Broad Institute Genomics Platform"/>
            <consortium name="The Broad Institute Genome Sequencing Center for Infectious Disease"/>
            <person name="Wu L."/>
            <person name="Ma J."/>
        </authorList>
    </citation>
    <scope>NUCLEOTIDE SEQUENCE [LARGE SCALE GENOMIC DNA]</scope>
    <source>
        <strain evidence="3">CCM 8979</strain>
    </source>
</reference>